<dbReference type="Proteomes" id="UP000054783">
    <property type="component" value="Unassembled WGS sequence"/>
</dbReference>
<evidence type="ECO:0000313" key="1">
    <source>
        <dbReference type="EMBL" id="KRY04396.1"/>
    </source>
</evidence>
<dbReference type="EMBL" id="JYDQ01001976">
    <property type="protein sequence ID" value="KRY04396.1"/>
    <property type="molecule type" value="Genomic_DNA"/>
</dbReference>
<name>A0A0V0YVS5_9BILA</name>
<protein>
    <submittedName>
        <fullName evidence="2">Uncharacterized protein</fullName>
    </submittedName>
</protein>
<comment type="caution">
    <text evidence="2">The sequence shown here is derived from an EMBL/GenBank/DDBJ whole genome shotgun (WGS) entry which is preliminary data.</text>
</comment>
<keyword evidence="4" id="KW-1185">Reference proteome</keyword>
<sequence length="73" mass="8491">MLSKGPSIRLVVARTEMVSLWKAFYNETPVEFTSEEGKAGRRIKQRINEMFSVTPGWIFLISVHQTERETDFI</sequence>
<dbReference type="AlphaFoldDB" id="A0A0V0YVS5"/>
<proteinExistence type="predicted"/>
<dbReference type="EMBL" id="JYDQ01001974">
    <property type="protein sequence ID" value="KRY04401.1"/>
    <property type="molecule type" value="Genomic_DNA"/>
</dbReference>
<evidence type="ECO:0000313" key="4">
    <source>
        <dbReference type="Proteomes" id="UP000054783"/>
    </source>
</evidence>
<reference evidence="2 4" key="1">
    <citation type="submission" date="2015-01" db="EMBL/GenBank/DDBJ databases">
        <title>Evolution of Trichinella species and genotypes.</title>
        <authorList>
            <person name="Korhonen P.K."/>
            <person name="Edoardo P."/>
            <person name="Giuseppe L.R."/>
            <person name="Gasser R.B."/>
        </authorList>
    </citation>
    <scope>NUCLEOTIDE SEQUENCE [LARGE SCALE GENOMIC DNA]</scope>
    <source>
        <strain evidence="2">ISS2496</strain>
    </source>
</reference>
<accession>A0A0V0YVS5</accession>
<dbReference type="EMBL" id="JYDQ01001975">
    <property type="protein sequence ID" value="KRY04399.1"/>
    <property type="molecule type" value="Genomic_DNA"/>
</dbReference>
<organism evidence="2 4">
    <name type="scientific">Trichinella patagoniensis</name>
    <dbReference type="NCBI Taxonomy" id="990121"/>
    <lineage>
        <taxon>Eukaryota</taxon>
        <taxon>Metazoa</taxon>
        <taxon>Ecdysozoa</taxon>
        <taxon>Nematoda</taxon>
        <taxon>Enoplea</taxon>
        <taxon>Dorylaimia</taxon>
        <taxon>Trichinellida</taxon>
        <taxon>Trichinellidae</taxon>
        <taxon>Trichinella</taxon>
    </lineage>
</organism>
<gene>
    <name evidence="1" type="ORF">T12_10388</name>
    <name evidence="3" type="ORF">T12_4049</name>
    <name evidence="2" type="ORF">T12_58</name>
</gene>
<evidence type="ECO:0000313" key="2">
    <source>
        <dbReference type="EMBL" id="KRY04399.1"/>
    </source>
</evidence>
<evidence type="ECO:0000313" key="3">
    <source>
        <dbReference type="EMBL" id="KRY04401.1"/>
    </source>
</evidence>